<dbReference type="GO" id="GO:0008115">
    <property type="term" value="F:sarcosine oxidase activity"/>
    <property type="evidence" value="ECO:0007669"/>
    <property type="project" value="InterPro"/>
</dbReference>
<organism evidence="1 2">
    <name type="scientific">Candidatus Agrococcus pullicola</name>
    <dbReference type="NCBI Taxonomy" id="2838429"/>
    <lineage>
        <taxon>Bacteria</taxon>
        <taxon>Bacillati</taxon>
        <taxon>Actinomycetota</taxon>
        <taxon>Actinomycetes</taxon>
        <taxon>Micrococcales</taxon>
        <taxon>Microbacteriaceae</taxon>
        <taxon>Agrococcus</taxon>
    </lineage>
</organism>
<reference evidence="1" key="1">
    <citation type="journal article" date="2021" name="PeerJ">
        <title>Extensive microbial diversity within the chicken gut microbiome revealed by metagenomics and culture.</title>
        <authorList>
            <person name="Gilroy R."/>
            <person name="Ravi A."/>
            <person name="Getino M."/>
            <person name="Pursley I."/>
            <person name="Horton D.L."/>
            <person name="Alikhan N.F."/>
            <person name="Baker D."/>
            <person name="Gharbi K."/>
            <person name="Hall N."/>
            <person name="Watson M."/>
            <person name="Adriaenssens E.M."/>
            <person name="Foster-Nyarko E."/>
            <person name="Jarju S."/>
            <person name="Secka A."/>
            <person name="Antonio M."/>
            <person name="Oren A."/>
            <person name="Chaudhuri R.R."/>
            <person name="La Ragione R."/>
            <person name="Hildebrand F."/>
            <person name="Pallen M.J."/>
        </authorList>
    </citation>
    <scope>NUCLEOTIDE SEQUENCE</scope>
    <source>
        <strain evidence="1">ChiGjej1B1-98</strain>
    </source>
</reference>
<protein>
    <submittedName>
        <fullName evidence="1">Sarcosine oxidase subunit delta</fullName>
    </submittedName>
</protein>
<evidence type="ECO:0000313" key="2">
    <source>
        <dbReference type="Proteomes" id="UP000824005"/>
    </source>
</evidence>
<reference evidence="1" key="2">
    <citation type="submission" date="2021-04" db="EMBL/GenBank/DDBJ databases">
        <authorList>
            <person name="Gilroy R."/>
        </authorList>
    </citation>
    <scope>NUCLEOTIDE SEQUENCE</scope>
    <source>
        <strain evidence="1">ChiGjej1B1-98</strain>
    </source>
</reference>
<gene>
    <name evidence="1" type="ORF">H9830_09375</name>
</gene>
<name>A0A9D1YVE2_9MICO</name>
<dbReference type="EMBL" id="DXDC01000286">
    <property type="protein sequence ID" value="HIY66472.1"/>
    <property type="molecule type" value="Genomic_DNA"/>
</dbReference>
<accession>A0A9D1YVE2</accession>
<dbReference type="Pfam" id="PF04267">
    <property type="entry name" value="SoxD"/>
    <property type="match status" value="1"/>
</dbReference>
<comment type="caution">
    <text evidence="1">The sequence shown here is derived from an EMBL/GenBank/DDBJ whole genome shotgun (WGS) entry which is preliminary data.</text>
</comment>
<sequence length="91" mass="10219">MLLIECPWCGPRDETEFTCGGQAGVSYPSDPFALSDDEWGHYLFVRDNPAGPLAEQWCHTAGCRSWFIVERDTLTHHVLATRKLPEAGEEP</sequence>
<evidence type="ECO:0000313" key="1">
    <source>
        <dbReference type="EMBL" id="HIY66472.1"/>
    </source>
</evidence>
<dbReference type="Gene3D" id="3.30.2270.10">
    <property type="entry name" value="Folate-binding superfamily"/>
    <property type="match status" value="1"/>
</dbReference>
<dbReference type="AlphaFoldDB" id="A0A9D1YVE2"/>
<dbReference type="InterPro" id="IPR038561">
    <property type="entry name" value="SoxD_sf"/>
</dbReference>
<dbReference type="Proteomes" id="UP000824005">
    <property type="component" value="Unassembled WGS sequence"/>
</dbReference>
<dbReference type="InterPro" id="IPR006279">
    <property type="entry name" value="SoxD"/>
</dbReference>
<proteinExistence type="predicted"/>
<dbReference type="GO" id="GO:0046653">
    <property type="term" value="P:tetrahydrofolate metabolic process"/>
    <property type="evidence" value="ECO:0007669"/>
    <property type="project" value="InterPro"/>
</dbReference>